<evidence type="ECO:0000256" key="8">
    <source>
        <dbReference type="ARBA" id="ARBA00038387"/>
    </source>
</evidence>
<comment type="similarity">
    <text evidence="8">Belongs to the Nup188 family.</text>
</comment>
<dbReference type="Pfam" id="PF21093">
    <property type="entry name" value="Nup188_N-subdom_III"/>
    <property type="match status" value="1"/>
</dbReference>
<evidence type="ECO:0000259" key="11">
    <source>
        <dbReference type="Pfam" id="PF18378"/>
    </source>
</evidence>
<evidence type="ECO:0000259" key="10">
    <source>
        <dbReference type="Pfam" id="PF10487"/>
    </source>
</evidence>
<accession>A0A423X9J5</accession>
<feature type="domain" description="Nucleoporin Nup188 N-terminal subdomain III" evidence="12">
    <location>
        <begin position="710"/>
        <end position="1159"/>
    </location>
</feature>
<reference evidence="13 14" key="1">
    <citation type="submission" date="2015-09" db="EMBL/GenBank/DDBJ databases">
        <title>Host preference determinants of Valsa canker pathogens revealed by comparative genomics.</title>
        <authorList>
            <person name="Yin Z."/>
            <person name="Huang L."/>
        </authorList>
    </citation>
    <scope>NUCLEOTIDE SEQUENCE [LARGE SCALE GENOMIC DNA]</scope>
    <source>
        <strain evidence="13 14">03-1</strain>
    </source>
</reference>
<protein>
    <recommendedName>
        <fullName evidence="9">Nucleoporin NUP188</fullName>
    </recommendedName>
</protein>
<dbReference type="GO" id="GO:0006405">
    <property type="term" value="P:RNA export from nucleus"/>
    <property type="evidence" value="ECO:0007669"/>
    <property type="project" value="TreeGrafter"/>
</dbReference>
<keyword evidence="14" id="KW-1185">Reference proteome</keyword>
<dbReference type="GO" id="GO:0017056">
    <property type="term" value="F:structural constituent of nuclear pore"/>
    <property type="evidence" value="ECO:0007669"/>
    <property type="project" value="InterPro"/>
</dbReference>
<keyword evidence="6" id="KW-0906">Nuclear pore complex</keyword>
<evidence type="ECO:0000256" key="6">
    <source>
        <dbReference type="ARBA" id="ARBA00023132"/>
    </source>
</evidence>
<dbReference type="Pfam" id="PF21094">
    <property type="entry name" value="Nup188_SH3-like"/>
    <property type="match status" value="1"/>
</dbReference>
<dbReference type="Gene3D" id="1.25.10.70">
    <property type="match status" value="1"/>
</dbReference>
<comment type="caution">
    <text evidence="13">The sequence shown here is derived from an EMBL/GenBank/DDBJ whole genome shotgun (WGS) entry which is preliminary data.</text>
</comment>
<sequence>MASPPNGVYFPPLDQCLKGDKVLLSWRLVASALQDASSERLTSRSVSNFIRDPYVHDLIRSPSKAFDKATPQSKSDFDTKTAAINVTPTPNDKYDIKTIKEDASWLSKNVQINEVAALRIVVVEFQTRPQSHLSGPLSTQDIINLQQAVGADGTQASSLLASVNAAETSDAEAIWTDFNTETGRRRRLVEIYMSERRYFMAVVDEAHNLMFEETPTAPDTAKAALAGCLLHASFGAGAIADLKNEALESRLSTYLDLVPECLAYPDTGLRSMLTGPVYSEDLELDWTRTFLTETLHALASIFQIADLVSTFLSADFVSRWFKFVDAYGFLDQLQALDEQTAEVIQQIKYLTCIVSMKMLNLPRAILFLDGEISLHVNEDSYITSDVILKEIHETVINAANSNILTSGPVIFAWSLILQRMLRSHQERVERRDLQQNRQAQEGFERELQNIEARPGAGRRSSAGSIVSMENQSYDLFIDASFGSNQHQQDLQQVENLAGAVTAGGQLYDFMTEMALSMGEAPDAAFRLSLGSRMRFVLLDFLKFSFPVAGYMSEPVTTLLAVLSAGQGYWDISKRKLLPLNQDVVAAALDDPLVLQFYILQALQRYPHEFLPFTSLCKVLATCLTQDDRTDIIITSLLKTPTLTLPLPDAYWQFAVDEEDLRKLEVTYDFPLFEVSAARRRLTADEEPFCIPAGTFGLLASDSGHIAQVQFEHSTFALLGRRLEANLASDLYDLALGPLQAEEIAETVSLVATAIRCETVKASLGNAASDSSGEAGLAILREASRALPRTKDIVSVVCDTLDFYVDGDLANLEASSIRVMTACLQFLDSILQICPGRVWSYMTRCDLMISDSRVGRLSRIVGTLDLVDERFELLLSVVNLFSNLIENAAKGAVQRKIGSKGNGRAFESENAWLGTSDKSLFQVNLSIAHTAVDVLENSLTWRFASEVHRSTLLSGLIPILDRIVNYSFSMGDSIKPNNLTAFFQPAAQYILDGFLSSSSSSPLRFQPFLSTMLVALGVPDSTLYLKRADTISNRQIAVLDFATTLIRAANFMEKPAVAFESQLLKCSSLLARLCAKNASYKDSILSLLGAIAERISRERSEAPSLLGYLGPQISRSFLQTISRLDRPFDRPSKSRNTWNFFSTIMRNGQHWMANCLLTGKTPREALGSDGKLSKLAPDSILKTALTQLRSIRTLPTSETLAILDLLTSAHNYWQWTVFASQEDEGCLAELRAYVRELKSASVTARANPSHACDEARIAAYIAETFAMHLYHLRKTGREKEFARELVNDIDYYLREGVTVSGYNSSLHANFSKNFSKQYPGFSLENFQRTLLSPGELGAGYYYALELADKMLKFDPGWAGPRERNGFRDEMEAANLNLSLVDAQIALFHAWEFLLLELSTCLMPKEHLITKQMMQVAEQCLVSNQENPGPERIFLQITESRANLAMVLVQRLTETSLAPKDIAELLTAIWTTMNSIENPLTPGQIQYWRTMMRMLYVVLRGYRTSPRSEDNKADDDRIVSVTQCVLNILHRVVAQGFRSLVSLIHEPDVAVLPEDLALLTAILQACLCLPGMDQVSSQVYSIMVSEDVGQAATSLFSWADKLATKGDPIYGELSILFLLQLSNVPILAEYLASDGLLGQLTSANVTMQIQRQNVSPFADTPGAQRCYDIWAKGMLPLLLNVLSAPGLGPNIATEIAYVLNQFPNLLKSSVERIEAPGMSRTATRGHSHHVTLLGVSEINSLALLTKVLGVYRANFNREIPEVSWDSATVVENVDYWLSSRKILRERLLPLGQREAEWRTMKTDTEDVSVLEEKIVSLLEAVKDVLSEDIE</sequence>
<dbReference type="Pfam" id="PF10487">
    <property type="entry name" value="Nup188_N"/>
    <property type="match status" value="1"/>
</dbReference>
<name>A0A423X9J5_9PEZI</name>
<dbReference type="PANTHER" id="PTHR31431">
    <property type="entry name" value="NUCLEOPORIN NUP188 HOMOLOG"/>
    <property type="match status" value="1"/>
</dbReference>
<dbReference type="Proteomes" id="UP000283895">
    <property type="component" value="Unassembled WGS sequence"/>
</dbReference>
<gene>
    <name evidence="13" type="ORF">VMCG_00409</name>
</gene>
<evidence type="ECO:0000259" key="12">
    <source>
        <dbReference type="Pfam" id="PF21093"/>
    </source>
</evidence>
<proteinExistence type="inferred from homology"/>
<evidence type="ECO:0000256" key="3">
    <source>
        <dbReference type="ARBA" id="ARBA00022816"/>
    </source>
</evidence>
<keyword evidence="3" id="KW-0509">mRNA transport</keyword>
<keyword evidence="5" id="KW-0811">Translocation</keyword>
<dbReference type="InterPro" id="IPR044840">
    <property type="entry name" value="Nup188"/>
</dbReference>
<evidence type="ECO:0000256" key="2">
    <source>
        <dbReference type="ARBA" id="ARBA00022448"/>
    </source>
</evidence>
<dbReference type="GO" id="GO:0051028">
    <property type="term" value="P:mRNA transport"/>
    <property type="evidence" value="ECO:0007669"/>
    <property type="project" value="UniProtKB-KW"/>
</dbReference>
<evidence type="ECO:0000313" key="13">
    <source>
        <dbReference type="EMBL" id="ROW12360.1"/>
    </source>
</evidence>
<evidence type="ECO:0000313" key="14">
    <source>
        <dbReference type="Proteomes" id="UP000283895"/>
    </source>
</evidence>
<feature type="domain" description="Nucleoporin Nup188 N-terminal" evidence="10">
    <location>
        <begin position="292"/>
        <end position="430"/>
    </location>
</feature>
<dbReference type="GO" id="GO:0006606">
    <property type="term" value="P:protein import into nucleus"/>
    <property type="evidence" value="ECO:0007669"/>
    <property type="project" value="TreeGrafter"/>
</dbReference>
<feature type="domain" description="Nuclear pore protein Nup188 C-terminal" evidence="11">
    <location>
        <begin position="1463"/>
        <end position="1823"/>
    </location>
</feature>
<evidence type="ECO:0000256" key="7">
    <source>
        <dbReference type="ARBA" id="ARBA00023242"/>
    </source>
</evidence>
<dbReference type="InterPro" id="IPR048883">
    <property type="entry name" value="Nup188_N-subdom_III"/>
</dbReference>
<dbReference type="InterPro" id="IPR018864">
    <property type="entry name" value="Nucleoporin_Nup188_N"/>
</dbReference>
<evidence type="ECO:0000256" key="5">
    <source>
        <dbReference type="ARBA" id="ARBA00023010"/>
    </source>
</evidence>
<evidence type="ECO:0000256" key="1">
    <source>
        <dbReference type="ARBA" id="ARBA00004567"/>
    </source>
</evidence>
<dbReference type="OrthoDB" id="102511at2759"/>
<keyword evidence="7" id="KW-0539">Nucleus</keyword>
<evidence type="ECO:0000256" key="4">
    <source>
        <dbReference type="ARBA" id="ARBA00022927"/>
    </source>
</evidence>
<dbReference type="Pfam" id="PF18378">
    <property type="entry name" value="Nup188_C"/>
    <property type="match status" value="1"/>
</dbReference>
<keyword evidence="4" id="KW-0653">Protein transport</keyword>
<dbReference type="PANTHER" id="PTHR31431:SF1">
    <property type="entry name" value="NUCLEOPORIN NUP188"/>
    <property type="match status" value="1"/>
</dbReference>
<dbReference type="STRING" id="356882.A0A423X9J5"/>
<evidence type="ECO:0000256" key="9">
    <source>
        <dbReference type="ARBA" id="ARBA00040174"/>
    </source>
</evidence>
<keyword evidence="2" id="KW-0813">Transport</keyword>
<dbReference type="GO" id="GO:0044611">
    <property type="term" value="C:nuclear pore inner ring"/>
    <property type="evidence" value="ECO:0007669"/>
    <property type="project" value="TreeGrafter"/>
</dbReference>
<dbReference type="InterPro" id="IPR041634">
    <property type="entry name" value="Nup188_C"/>
</dbReference>
<comment type="subcellular location">
    <subcellularLocation>
        <location evidence="1">Nucleus</location>
        <location evidence="1">Nuclear pore complex</location>
    </subcellularLocation>
</comment>
<organism evidence="13 14">
    <name type="scientific">Cytospora schulzeri</name>
    <dbReference type="NCBI Taxonomy" id="448051"/>
    <lineage>
        <taxon>Eukaryota</taxon>
        <taxon>Fungi</taxon>
        <taxon>Dikarya</taxon>
        <taxon>Ascomycota</taxon>
        <taxon>Pezizomycotina</taxon>
        <taxon>Sordariomycetes</taxon>
        <taxon>Sordariomycetidae</taxon>
        <taxon>Diaporthales</taxon>
        <taxon>Cytosporaceae</taxon>
        <taxon>Cytospora</taxon>
    </lineage>
</organism>
<dbReference type="EMBL" id="LKEA01000001">
    <property type="protein sequence ID" value="ROW12360.1"/>
    <property type="molecule type" value="Genomic_DNA"/>
</dbReference>